<evidence type="ECO:0008006" key="3">
    <source>
        <dbReference type="Google" id="ProtNLM"/>
    </source>
</evidence>
<name>A0A2M6K8I4_9BACT</name>
<protein>
    <recommendedName>
        <fullName evidence="3">SHS2 domain-containing protein</fullName>
    </recommendedName>
</protein>
<dbReference type="Proteomes" id="UP000230869">
    <property type="component" value="Unassembled WGS sequence"/>
</dbReference>
<dbReference type="CDD" id="cd24049">
    <property type="entry name" value="ASKHA_NBD_PilM"/>
    <property type="match status" value="1"/>
</dbReference>
<comment type="caution">
    <text evidence="1">The sequence shown here is derived from an EMBL/GenBank/DDBJ whole genome shotgun (WGS) entry which is preliminary data.</text>
</comment>
<evidence type="ECO:0000313" key="2">
    <source>
        <dbReference type="Proteomes" id="UP000230869"/>
    </source>
</evidence>
<dbReference type="SUPFAM" id="SSF53067">
    <property type="entry name" value="Actin-like ATPase domain"/>
    <property type="match status" value="1"/>
</dbReference>
<dbReference type="InterPro" id="IPR050696">
    <property type="entry name" value="FtsA/MreB"/>
</dbReference>
<organism evidence="1 2">
    <name type="scientific">Candidatus Falkowbacteria bacterium CG11_big_fil_rev_8_21_14_0_20_39_10</name>
    <dbReference type="NCBI Taxonomy" id="1974570"/>
    <lineage>
        <taxon>Bacteria</taxon>
        <taxon>Candidatus Falkowiibacteriota</taxon>
    </lineage>
</organism>
<dbReference type="PIRSF" id="PIRSF019169">
    <property type="entry name" value="PilM"/>
    <property type="match status" value="1"/>
</dbReference>
<dbReference type="PANTHER" id="PTHR32432">
    <property type="entry name" value="CELL DIVISION PROTEIN FTSA-RELATED"/>
    <property type="match status" value="1"/>
</dbReference>
<dbReference type="Gene3D" id="3.30.1490.300">
    <property type="match status" value="1"/>
</dbReference>
<dbReference type="Gene3D" id="3.30.420.40">
    <property type="match status" value="2"/>
</dbReference>
<dbReference type="EMBL" id="PCWW01000053">
    <property type="protein sequence ID" value="PIR13171.1"/>
    <property type="molecule type" value="Genomic_DNA"/>
</dbReference>
<proteinExistence type="predicted"/>
<sequence length="394" mass="44002">MRGKNLLIFRSKILNLNFYLMLFTGKLEYPIGLDISPLSLKLVQFHKKRGKARIQALDKINLPPGLIVGGEIKNKPEVAKILKEFIDKPKYGRVTSDRAIVCLPETKTFAKLIEVERGPNNLADIIEAEIEKHVPMLMDEIYYDWQVVERKKDLYSVLIGAAPRKIVDEYNALFNDVDLLVEAMEIEPLSLARSLLKEESPGFPAKDDKNYILIDMGATRTSLVFYSKNTILFTVSLSISGENITNNIAETLKISRDQAEIAKILCGLDEEKAEGVIRKILFQTMAELNAKINEGIKYYNSYFTDRGPISQIVLCGGGANIRGITEMIRQAANIEVKKGDSLVNLSEPDKALELFGKVFSVSSEADSQNTPQDHSLTFATAIGLGLRGLFIDNI</sequence>
<dbReference type="AlphaFoldDB" id="A0A2M6K8I4"/>
<dbReference type="Pfam" id="PF11104">
    <property type="entry name" value="PilM_2"/>
    <property type="match status" value="1"/>
</dbReference>
<dbReference type="InterPro" id="IPR005883">
    <property type="entry name" value="PilM"/>
</dbReference>
<dbReference type="PANTHER" id="PTHR32432:SF3">
    <property type="entry name" value="ETHANOLAMINE UTILIZATION PROTEIN EUTJ"/>
    <property type="match status" value="1"/>
</dbReference>
<dbReference type="InterPro" id="IPR043129">
    <property type="entry name" value="ATPase_NBD"/>
</dbReference>
<reference evidence="1 2" key="1">
    <citation type="submission" date="2017-09" db="EMBL/GenBank/DDBJ databases">
        <title>Depth-based differentiation of microbial function through sediment-hosted aquifers and enrichment of novel symbionts in the deep terrestrial subsurface.</title>
        <authorList>
            <person name="Probst A.J."/>
            <person name="Ladd B."/>
            <person name="Jarett J.K."/>
            <person name="Geller-Mcgrath D.E."/>
            <person name="Sieber C.M."/>
            <person name="Emerson J.B."/>
            <person name="Anantharaman K."/>
            <person name="Thomas B.C."/>
            <person name="Malmstrom R."/>
            <person name="Stieglmeier M."/>
            <person name="Klingl A."/>
            <person name="Woyke T."/>
            <person name="Ryan C.M."/>
            <person name="Banfield J.F."/>
        </authorList>
    </citation>
    <scope>NUCLEOTIDE SEQUENCE [LARGE SCALE GENOMIC DNA]</scope>
    <source>
        <strain evidence="1">CG11_big_fil_rev_8_21_14_0_20_39_10</strain>
    </source>
</reference>
<accession>A0A2M6K8I4</accession>
<evidence type="ECO:0000313" key="1">
    <source>
        <dbReference type="EMBL" id="PIR13171.1"/>
    </source>
</evidence>
<gene>
    <name evidence="1" type="ORF">COV49_03115</name>
</gene>